<sequence length="237" mass="25354">MLVVVALMLFDEEARFDAPAVASTEVAALMNRLAAERLAGEPGVACRLGHDPGLLIDPLPAFLTDHRVQLEMLTPVRTEGIVDVVDPGETLSAPSPVPLHGLRLQGLERAELLPDRGQVLVLEHDHELPVVVTAALHHRPVGVESVEQEQNPQAGEAGLEALAQARKGAPLAILLLRLGFAQGVFEELAEQRDDQAVVEGQAGLEDVDEVLSVTGFLLADGALQEFLRPEGVARELL</sequence>
<dbReference type="AlphaFoldDB" id="A0A084Y444"/>
<proteinExistence type="predicted"/>
<protein>
    <submittedName>
        <fullName evidence="1">Uncharacterized protein</fullName>
    </submittedName>
</protein>
<reference evidence="1 2" key="1">
    <citation type="submission" date="2014-07" db="EMBL/GenBank/DDBJ databases">
        <title>Expanding our view of genomic diversity in Candidatus Accumulibacter clades.</title>
        <authorList>
            <person name="Skennerton C.T."/>
            <person name="Barr J.J."/>
            <person name="Slater F.R."/>
            <person name="Bond P.L."/>
            <person name="Tyson G.W."/>
        </authorList>
    </citation>
    <scope>NUCLEOTIDE SEQUENCE [LARGE SCALE GENOMIC DNA]</scope>
    <source>
        <strain evidence="2">SK-01</strain>
    </source>
</reference>
<evidence type="ECO:0000313" key="1">
    <source>
        <dbReference type="EMBL" id="KFB69488.1"/>
    </source>
</evidence>
<evidence type="ECO:0000313" key="2">
    <source>
        <dbReference type="Proteomes" id="UP000019812"/>
    </source>
</evidence>
<gene>
    <name evidence="1" type="ORF">CAPSK01_000827</name>
</gene>
<dbReference type="Proteomes" id="UP000019812">
    <property type="component" value="Unassembled WGS sequence"/>
</dbReference>
<organism evidence="1 2">
    <name type="scientific">Candidatus Accumulibacter vicinus</name>
    <dbReference type="NCBI Taxonomy" id="2954382"/>
    <lineage>
        <taxon>Bacteria</taxon>
        <taxon>Pseudomonadati</taxon>
        <taxon>Pseudomonadota</taxon>
        <taxon>Betaproteobacteria</taxon>
        <taxon>Candidatus Accumulibacter</taxon>
    </lineage>
</organism>
<comment type="caution">
    <text evidence="1">The sequence shown here is derived from an EMBL/GenBank/DDBJ whole genome shotgun (WGS) entry which is preliminary data.</text>
</comment>
<dbReference type="EMBL" id="JDSS02000014">
    <property type="protein sequence ID" value="KFB69488.1"/>
    <property type="molecule type" value="Genomic_DNA"/>
</dbReference>
<name>A0A084Y444_9PROT</name>
<accession>A0A084Y444</accession>